<dbReference type="STRING" id="2015173.A0A026WIS7"/>
<dbReference type="AlphaFoldDB" id="A0A026WIS7"/>
<evidence type="ECO:0000256" key="5">
    <source>
        <dbReference type="ARBA" id="ARBA00023180"/>
    </source>
</evidence>
<keyword evidence="3 6" id="KW-0378">Hydrolase</keyword>
<keyword evidence="4" id="KW-1015">Disulfide bond</keyword>
<keyword evidence="5" id="KW-0325">Glycoprotein</keyword>
<evidence type="ECO:0000313" key="10">
    <source>
        <dbReference type="Proteomes" id="UP000053097"/>
    </source>
</evidence>
<proteinExistence type="inferred from homology"/>
<dbReference type="OrthoDB" id="19653at2759"/>
<gene>
    <name evidence="9" type="ORF">DMN91_010858</name>
    <name evidence="8" type="ORF">X777_04102</name>
</gene>
<dbReference type="InterPro" id="IPR029058">
    <property type="entry name" value="AB_hydrolase_fold"/>
</dbReference>
<evidence type="ECO:0000256" key="2">
    <source>
        <dbReference type="ARBA" id="ARBA00022487"/>
    </source>
</evidence>
<evidence type="ECO:0000313" key="11">
    <source>
        <dbReference type="Proteomes" id="UP000279307"/>
    </source>
</evidence>
<dbReference type="InterPro" id="IPR019826">
    <property type="entry name" value="Carboxylesterase_B_AS"/>
</dbReference>
<evidence type="ECO:0000256" key="3">
    <source>
        <dbReference type="ARBA" id="ARBA00022801"/>
    </source>
</evidence>
<dbReference type="InterPro" id="IPR002018">
    <property type="entry name" value="CarbesteraseB"/>
</dbReference>
<name>A0A026WIS7_OOCBI</name>
<evidence type="ECO:0000313" key="9">
    <source>
        <dbReference type="EMBL" id="RLU16790.1"/>
    </source>
</evidence>
<feature type="domain" description="Carboxylesterase type B" evidence="7">
    <location>
        <begin position="7"/>
        <end position="523"/>
    </location>
</feature>
<dbReference type="SUPFAM" id="SSF53474">
    <property type="entry name" value="alpha/beta-Hydrolases"/>
    <property type="match status" value="1"/>
</dbReference>
<organism evidence="8 10">
    <name type="scientific">Ooceraea biroi</name>
    <name type="common">Clonal raider ant</name>
    <name type="synonym">Cerapachys biroi</name>
    <dbReference type="NCBI Taxonomy" id="2015173"/>
    <lineage>
        <taxon>Eukaryota</taxon>
        <taxon>Metazoa</taxon>
        <taxon>Ecdysozoa</taxon>
        <taxon>Arthropoda</taxon>
        <taxon>Hexapoda</taxon>
        <taxon>Insecta</taxon>
        <taxon>Pterygota</taxon>
        <taxon>Neoptera</taxon>
        <taxon>Endopterygota</taxon>
        <taxon>Hymenoptera</taxon>
        <taxon>Apocrita</taxon>
        <taxon>Aculeata</taxon>
        <taxon>Formicoidea</taxon>
        <taxon>Formicidae</taxon>
        <taxon>Dorylinae</taxon>
        <taxon>Ooceraea</taxon>
    </lineage>
</organism>
<dbReference type="InterPro" id="IPR050309">
    <property type="entry name" value="Type-B_Carboxylest/Lipase"/>
</dbReference>
<dbReference type="EMBL" id="KK107183">
    <property type="protein sequence ID" value="EZA55883.1"/>
    <property type="molecule type" value="Genomic_DNA"/>
</dbReference>
<protein>
    <recommendedName>
        <fullName evidence="6">Carboxylic ester hydrolase</fullName>
        <ecNumber evidence="6">3.1.1.-</ecNumber>
    </recommendedName>
</protein>
<reference evidence="9" key="3">
    <citation type="submission" date="2018-07" db="EMBL/GenBank/DDBJ databases">
        <authorList>
            <person name="Mckenzie S.K."/>
            <person name="Kronauer D.J.C."/>
        </authorList>
    </citation>
    <scope>NUCLEOTIDE SEQUENCE</scope>
    <source>
        <strain evidence="9">Clonal line C1</strain>
    </source>
</reference>
<evidence type="ECO:0000256" key="4">
    <source>
        <dbReference type="ARBA" id="ARBA00023157"/>
    </source>
</evidence>
<evidence type="ECO:0000256" key="6">
    <source>
        <dbReference type="RuleBase" id="RU361235"/>
    </source>
</evidence>
<dbReference type="Proteomes" id="UP000053097">
    <property type="component" value="Unassembled WGS sequence"/>
</dbReference>
<dbReference type="Proteomes" id="UP000279307">
    <property type="component" value="Chromosome 11"/>
</dbReference>
<reference evidence="8 10" key="1">
    <citation type="journal article" date="2014" name="Curr. Biol.">
        <title>The genome of the clonal raider ant Cerapachys biroi.</title>
        <authorList>
            <person name="Oxley P.R."/>
            <person name="Ji L."/>
            <person name="Fetter-Pruneda I."/>
            <person name="McKenzie S.K."/>
            <person name="Li C."/>
            <person name="Hu H."/>
            <person name="Zhang G."/>
            <person name="Kronauer D.J."/>
        </authorList>
    </citation>
    <scope>NUCLEOTIDE SEQUENCE [LARGE SCALE GENOMIC DNA]</scope>
</reference>
<dbReference type="Gene3D" id="3.40.50.1820">
    <property type="entry name" value="alpha/beta hydrolase"/>
    <property type="match status" value="1"/>
</dbReference>
<dbReference type="OMA" id="THSTEMF"/>
<dbReference type="GO" id="GO:0052689">
    <property type="term" value="F:carboxylic ester hydrolase activity"/>
    <property type="evidence" value="ECO:0007669"/>
    <property type="project" value="UniProtKB-KW"/>
</dbReference>
<evidence type="ECO:0000259" key="7">
    <source>
        <dbReference type="Pfam" id="PF00135"/>
    </source>
</evidence>
<comment type="similarity">
    <text evidence="1 6">Belongs to the type-B carboxylesterase/lipase family.</text>
</comment>
<sequence>MDKKRVEVRVREGRLSGTVEEAVFGDPYIAFRGIPYAKPPVGELRFKDPLPSKPWSGVRDASKHGNIPIQRDPITRELIGDEDCLFLNVYTKNIKPCQKRATMVWIYGGGYTMGSGDMSFYGPDYIIQWDVVLVTLNYRLGVLGFLNLDNEVAPGNQGMKDVVMALKWVQRNISKFGGDPGNVTIFGESAGGAITHFLSVSPLTKGLFHKAISQSGVAINPWAFNEWTSEVNTGLLFAEKLGKVTTDPKIACEFLKSIDAKELIKTEQIFLSENKNLAIAFAPSPDSDMPNPFFPKRLKNYVDCGVQVPFLLGFNSCEGSFLVSSNTFGNLSKNTIQQIDSDFKRAILSKVLPTLPLIPITVQELRSLYFGDKAVSEETLDIYADFLGDQYFCRGIMKIADIQVNRGNSCKATYLYKFSYDSDESFMKKVMNIQIPGAPHAAELFYLFCPHIMKELGMPLFERDSKEYMMMKCFTRMWTDFAKTGNPTPAVTDLTPVKWTPLKKGNVYDYLNIDTQTRMEIFHKGQQRWDWENVRHKL</sequence>
<evidence type="ECO:0000313" key="8">
    <source>
        <dbReference type="EMBL" id="EZA55883.1"/>
    </source>
</evidence>
<dbReference type="EMBL" id="QOIP01000011">
    <property type="protein sequence ID" value="RLU16790.1"/>
    <property type="molecule type" value="Genomic_DNA"/>
</dbReference>
<keyword evidence="2" id="KW-0719">Serine esterase</keyword>
<dbReference type="Pfam" id="PF00135">
    <property type="entry name" value="COesterase"/>
    <property type="match status" value="1"/>
</dbReference>
<dbReference type="PROSITE" id="PS00122">
    <property type="entry name" value="CARBOXYLESTERASE_B_1"/>
    <property type="match status" value="1"/>
</dbReference>
<evidence type="ECO:0000256" key="1">
    <source>
        <dbReference type="ARBA" id="ARBA00005964"/>
    </source>
</evidence>
<dbReference type="EC" id="3.1.1.-" evidence="6"/>
<reference evidence="9 11" key="2">
    <citation type="journal article" date="2018" name="Genome Res.">
        <title>The genomic architecture and molecular evolution of ant odorant receptors.</title>
        <authorList>
            <person name="McKenzie S.K."/>
            <person name="Kronauer D.J.C."/>
        </authorList>
    </citation>
    <scope>NUCLEOTIDE SEQUENCE [LARGE SCALE GENOMIC DNA]</scope>
    <source>
        <strain evidence="9">Clonal line C1</strain>
    </source>
</reference>
<dbReference type="PANTHER" id="PTHR11559">
    <property type="entry name" value="CARBOXYLESTERASE"/>
    <property type="match status" value="1"/>
</dbReference>
<dbReference type="ESTHER" id="cerbi-a0a026wis7">
    <property type="family name" value="Carb_B_Arthropoda"/>
</dbReference>
<keyword evidence="10" id="KW-1185">Reference proteome</keyword>
<accession>A0A026WIS7</accession>